<evidence type="ECO:0000313" key="2">
    <source>
        <dbReference type="EMBL" id="QIN81687.1"/>
    </source>
</evidence>
<dbReference type="RefSeq" id="WP_166173314.1">
    <property type="nucleotide sequence ID" value="NZ_CP045119.1"/>
</dbReference>
<sequence length="281" mass="31684">MAGAASASVLFLLALAGAFVFSYRCHYTSYQAARVQGQRLLFVAASWAIGLLALSRASILLVENRLSENQKMSISEQWQYVTGPLHTPALATFFVAFLWGLLLPSLINAVYRKGRASARAIRKHGGELEKLLYRAMDEELLVSITLENRKAYIGWPVFTPDPRHNTEDFRILPSLSGHRLEDTMGLQLTTDYNRVYALIKRRRSRDPDYTLKARDFEIAIPLEQIVTVNLFSARVNQDWFKIPTADGRNEPQMDAASDSGLLQTLLILLAVWGIIRDPEDN</sequence>
<dbReference type="KEGG" id="rub:GBA63_02845"/>
<keyword evidence="1" id="KW-0812">Transmembrane</keyword>
<feature type="transmembrane region" description="Helical" evidence="1">
    <location>
        <begin position="89"/>
        <end position="111"/>
    </location>
</feature>
<name>A0A6G8Q5T4_9ACTN</name>
<dbReference type="EMBL" id="CP045119">
    <property type="protein sequence ID" value="QIN81687.1"/>
    <property type="molecule type" value="Genomic_DNA"/>
</dbReference>
<protein>
    <submittedName>
        <fullName evidence="2">Uncharacterized protein</fullName>
    </submittedName>
</protein>
<accession>A0A6G8Q5T4</accession>
<proteinExistence type="predicted"/>
<evidence type="ECO:0000256" key="1">
    <source>
        <dbReference type="SAM" id="Phobius"/>
    </source>
</evidence>
<dbReference type="AlphaFoldDB" id="A0A6G8Q5T4"/>
<organism evidence="2 3">
    <name type="scientific">Rubrobacter tropicus</name>
    <dbReference type="NCBI Taxonomy" id="2653851"/>
    <lineage>
        <taxon>Bacteria</taxon>
        <taxon>Bacillati</taxon>
        <taxon>Actinomycetota</taxon>
        <taxon>Rubrobacteria</taxon>
        <taxon>Rubrobacterales</taxon>
        <taxon>Rubrobacteraceae</taxon>
        <taxon>Rubrobacter</taxon>
    </lineage>
</organism>
<reference evidence="2 3" key="1">
    <citation type="submission" date="2019-10" db="EMBL/GenBank/DDBJ databases">
        <title>Rubrobacter sp nov SCSIO 52090 isolated from a deep-sea sediment in the South China Sea.</title>
        <authorList>
            <person name="Chen R.W."/>
        </authorList>
    </citation>
    <scope>NUCLEOTIDE SEQUENCE [LARGE SCALE GENOMIC DNA]</scope>
    <source>
        <strain evidence="2 3">SCSIO 52909</strain>
    </source>
</reference>
<dbReference type="Proteomes" id="UP000501452">
    <property type="component" value="Chromosome"/>
</dbReference>
<keyword evidence="1" id="KW-1133">Transmembrane helix</keyword>
<evidence type="ECO:0000313" key="3">
    <source>
        <dbReference type="Proteomes" id="UP000501452"/>
    </source>
</evidence>
<feature type="transmembrane region" description="Helical" evidence="1">
    <location>
        <begin position="6"/>
        <end position="27"/>
    </location>
</feature>
<feature type="transmembrane region" description="Helical" evidence="1">
    <location>
        <begin position="39"/>
        <end position="62"/>
    </location>
</feature>
<keyword evidence="3" id="KW-1185">Reference proteome</keyword>
<gene>
    <name evidence="2" type="ORF">GBA63_02845</name>
</gene>
<keyword evidence="1" id="KW-0472">Membrane</keyword>